<dbReference type="SUPFAM" id="SSF55486">
    <property type="entry name" value="Metalloproteases ('zincins'), catalytic domain"/>
    <property type="match status" value="1"/>
</dbReference>
<dbReference type="EnsemblBacteria" id="CAK07603">
    <property type="protein sequence ID" value="CAK07603"/>
    <property type="gene ID" value="RL2110"/>
</dbReference>
<sequence length="748" mass="82018">MIPDDQHPDYADGMISDPDDLAAMAAIDEFPLQPNPGPFPLPLPPTPLPGPLVPLPLNICGPVSGRYARVLVPPPGQIAPLPLLPGFPVPPTQPPTLFPPTFITVRVDVDRFFPQRRISVEARRLFPNQTSHLIAEVTSDACIGYFKRRIAARITYRDGPAALIPGDNLIFEAKRAGGRGYGTYTLTLRNGGTTVATHSLAFQSIYFDAVEFEVDRVADAAAPTTTHATQSHPNRPADLPNETISMATVYQRAGFEVTMSPNSSLVPITGAGSNSTWSDGEMHNAMVAFWSRFADKPLWAMWVLFARQHDQGFSLGGIMFDDIGPNHRQGTAIFTDSFIQTVPAGDPNPAAWRNRMVFWTAIHEMGHAFNLAHSWQKALGNPWIPLANEPEARSFMNYPFNVAGGQASFFSDFRFRFSDQELIFMRHAPRRFVQMGNSDWFVNHAFEDTTALDFPRNWRLEIRPNRAVNEYAFMEPVKLELKLTNASSGPKEVEADMLDDGKHIAVYVGREGGLTKRWSPFVTRCHEMHHDTIAPGASIYGAHMIGISTNGWLIDEPGFYTLQAAVDMNGEIVISNVLRIYVAPPASDAESKLAPDYFTEDVARVIAFEGAPELAKATDTLRDVVKRCPNNPAATHAAVAVSSPMLRNYKLLAAGPDATLTVKGTAAKVAEAAKMQIETLLKTPDAAADTMGHIDYFADLARLAEALEKSGDKKEAIKVLKTSIATMNKRGVIATVVKETETKLANMG</sequence>
<keyword evidence="2" id="KW-1185">Reference proteome</keyword>
<reference evidence="1 2" key="1">
    <citation type="journal article" date="2006" name="Genome Biol.">
        <title>The genome of Rhizobium leguminosarum has recognizable core and accessory components.</title>
        <authorList>
            <person name="Young J.W."/>
            <person name="Crossman L.C."/>
            <person name="Johnston A.W.B."/>
            <person name="Thomson N.R."/>
            <person name="Ghazoui Z.F."/>
            <person name="Hull K.H."/>
            <person name="Wexler M."/>
            <person name="Curson A.R.J."/>
            <person name="Todd J.D."/>
            <person name="Poole P.S."/>
            <person name="Mauchline T.H."/>
            <person name="East A.K."/>
            <person name="Quail M.A."/>
            <person name="Churcher C."/>
            <person name="Arrowsmith C."/>
            <person name="Cherevach A."/>
            <person name="Chillingworth T."/>
            <person name="Clarke K."/>
            <person name="Cronin A."/>
            <person name="Davis P."/>
            <person name="Fraser A."/>
            <person name="Hance Z."/>
            <person name="Hauser H."/>
            <person name="Jagels K."/>
            <person name="Moule S."/>
            <person name="Mungall K."/>
            <person name="Norbertczak H."/>
            <person name="Rabbinowitsch E."/>
            <person name="Sanders M."/>
            <person name="Simmonds M."/>
            <person name="Whitehead S."/>
            <person name="Parkhill J."/>
        </authorList>
    </citation>
    <scope>NUCLEOTIDE SEQUENCE [LARGE SCALE GENOMIC DNA]</scope>
    <source>
        <strain evidence="2">DSM 114642 / LMG 32736 / 3841</strain>
    </source>
</reference>
<gene>
    <name evidence="1" type="ordered locus">RL2110</name>
</gene>
<evidence type="ECO:0000313" key="1">
    <source>
        <dbReference type="EMBL" id="CAK07603.1"/>
    </source>
</evidence>
<dbReference type="Proteomes" id="UP000006575">
    <property type="component" value="Chromosome"/>
</dbReference>
<dbReference type="eggNOG" id="ENOG502Z9P2">
    <property type="taxonomic scope" value="Bacteria"/>
</dbReference>
<organism evidence="1 2">
    <name type="scientific">Rhizobium johnstonii (strain DSM 114642 / LMG 32736 / 3841)</name>
    <name type="common">Rhizobium leguminosarum bv. viciae</name>
    <dbReference type="NCBI Taxonomy" id="216596"/>
    <lineage>
        <taxon>Bacteria</taxon>
        <taxon>Pseudomonadati</taxon>
        <taxon>Pseudomonadota</taxon>
        <taxon>Alphaproteobacteria</taxon>
        <taxon>Hyphomicrobiales</taxon>
        <taxon>Rhizobiaceae</taxon>
        <taxon>Rhizobium/Agrobacterium group</taxon>
        <taxon>Rhizobium</taxon>
        <taxon>Rhizobium johnstonii</taxon>
    </lineage>
</organism>
<dbReference type="AlphaFoldDB" id="Q1MHG0"/>
<evidence type="ECO:0000313" key="2">
    <source>
        <dbReference type="Proteomes" id="UP000006575"/>
    </source>
</evidence>
<name>Q1MHG0_RHIJ3</name>
<proteinExistence type="predicted"/>
<dbReference type="EMBL" id="AM236080">
    <property type="protein sequence ID" value="CAK07603.1"/>
    <property type="molecule type" value="Genomic_DNA"/>
</dbReference>
<dbReference type="KEGG" id="rle:RL2110"/>
<accession>Q1MHG0</accession>
<protein>
    <submittedName>
        <fullName evidence="1">Uncharacterized protein</fullName>
    </submittedName>
</protein>
<dbReference type="HOGENOM" id="CLU_356356_0_0_5"/>